<protein>
    <recommendedName>
        <fullName evidence="2">NADH:ubiquinone reductase (non-electrogenic)</fullName>
        <ecNumber evidence="2">1.6.5.9</ecNumber>
    </recommendedName>
</protein>
<keyword evidence="6" id="KW-0520">NAD</keyword>
<accession>A0A418Q7W3</accession>
<dbReference type="EMBL" id="QXJK01000003">
    <property type="protein sequence ID" value="RIX35600.1"/>
    <property type="molecule type" value="Genomic_DNA"/>
</dbReference>
<keyword evidence="8" id="KW-0472">Membrane</keyword>
<evidence type="ECO:0000256" key="4">
    <source>
        <dbReference type="ARBA" id="ARBA00022827"/>
    </source>
</evidence>
<evidence type="ECO:0000256" key="6">
    <source>
        <dbReference type="ARBA" id="ARBA00023027"/>
    </source>
</evidence>
<dbReference type="InterPro" id="IPR036188">
    <property type="entry name" value="FAD/NAD-bd_sf"/>
</dbReference>
<dbReference type="OrthoDB" id="9781621at2"/>
<dbReference type="EC" id="1.6.5.9" evidence="2"/>
<organism evidence="10 11">
    <name type="scientific">Corynebacterium falsenii</name>
    <dbReference type="NCBI Taxonomy" id="108486"/>
    <lineage>
        <taxon>Bacteria</taxon>
        <taxon>Bacillati</taxon>
        <taxon>Actinomycetota</taxon>
        <taxon>Actinomycetes</taxon>
        <taxon>Mycobacteriales</taxon>
        <taxon>Corynebacteriaceae</taxon>
        <taxon>Corynebacterium</taxon>
    </lineage>
</organism>
<dbReference type="SUPFAM" id="SSF51905">
    <property type="entry name" value="FAD/NAD(P)-binding domain"/>
    <property type="match status" value="1"/>
</dbReference>
<keyword evidence="3" id="KW-0285">Flavoprotein</keyword>
<evidence type="ECO:0000256" key="7">
    <source>
        <dbReference type="ARBA" id="ARBA00047599"/>
    </source>
</evidence>
<dbReference type="GO" id="GO:0050136">
    <property type="term" value="F:NADH dehydrogenase (quinone) (non-electrogenic) activity"/>
    <property type="evidence" value="ECO:0007669"/>
    <property type="project" value="UniProtKB-EC"/>
</dbReference>
<evidence type="ECO:0000313" key="11">
    <source>
        <dbReference type="Proteomes" id="UP000285278"/>
    </source>
</evidence>
<name>A0A418Q7W3_9CORY</name>
<reference evidence="10 11" key="1">
    <citation type="submission" date="2018-09" db="EMBL/GenBank/DDBJ databases">
        <title>Optimization and identification of Corynebacterium falsenii FN1-14 from fish paste.</title>
        <authorList>
            <person name="Daroonpunt R."/>
            <person name="Tanasupawat S."/>
        </authorList>
    </citation>
    <scope>NUCLEOTIDE SEQUENCE [LARGE SCALE GENOMIC DNA]</scope>
    <source>
        <strain evidence="10 11">FN1-14</strain>
    </source>
</reference>
<evidence type="ECO:0000256" key="3">
    <source>
        <dbReference type="ARBA" id="ARBA00022630"/>
    </source>
</evidence>
<comment type="catalytic activity">
    <reaction evidence="7">
        <text>a quinone + NADH + H(+) = a quinol + NAD(+)</text>
        <dbReference type="Rhea" id="RHEA:46160"/>
        <dbReference type="ChEBI" id="CHEBI:15378"/>
        <dbReference type="ChEBI" id="CHEBI:24646"/>
        <dbReference type="ChEBI" id="CHEBI:57540"/>
        <dbReference type="ChEBI" id="CHEBI:57945"/>
        <dbReference type="ChEBI" id="CHEBI:132124"/>
        <dbReference type="EC" id="1.6.5.9"/>
    </reaction>
</comment>
<comment type="similarity">
    <text evidence="1">Belongs to the NADH dehydrogenase family.</text>
</comment>
<comment type="caution">
    <text evidence="10">The sequence shown here is derived from an EMBL/GenBank/DDBJ whole genome shotgun (WGS) entry which is preliminary data.</text>
</comment>
<dbReference type="PANTHER" id="PTHR43706:SF47">
    <property type="entry name" value="EXTERNAL NADH-UBIQUINONE OXIDOREDUCTASE 1, MITOCHONDRIAL-RELATED"/>
    <property type="match status" value="1"/>
</dbReference>
<evidence type="ECO:0000313" key="10">
    <source>
        <dbReference type="EMBL" id="RIX35600.1"/>
    </source>
</evidence>
<evidence type="ECO:0000256" key="8">
    <source>
        <dbReference type="SAM" id="Phobius"/>
    </source>
</evidence>
<keyword evidence="11" id="KW-1185">Reference proteome</keyword>
<evidence type="ECO:0000256" key="2">
    <source>
        <dbReference type="ARBA" id="ARBA00012637"/>
    </source>
</evidence>
<evidence type="ECO:0000256" key="1">
    <source>
        <dbReference type="ARBA" id="ARBA00005272"/>
    </source>
</evidence>
<dbReference type="InterPro" id="IPR023753">
    <property type="entry name" value="FAD/NAD-binding_dom"/>
</dbReference>
<feature type="transmembrane region" description="Helical" evidence="8">
    <location>
        <begin position="390"/>
        <end position="407"/>
    </location>
</feature>
<feature type="domain" description="FAD/NAD(P)-binding" evidence="9">
    <location>
        <begin position="14"/>
        <end position="339"/>
    </location>
</feature>
<gene>
    <name evidence="10" type="ORF">D3M95_03530</name>
</gene>
<dbReference type="InterPro" id="IPR045024">
    <property type="entry name" value="NDH-2"/>
</dbReference>
<dbReference type="STRING" id="1451189.CFAL_05170"/>
<keyword evidence="8" id="KW-1133">Transmembrane helix</keyword>
<evidence type="ECO:0000259" key="9">
    <source>
        <dbReference type="Pfam" id="PF07992"/>
    </source>
</evidence>
<keyword evidence="8" id="KW-0812">Transmembrane</keyword>
<dbReference type="PRINTS" id="PR00368">
    <property type="entry name" value="FADPNR"/>
</dbReference>
<proteinExistence type="inferred from homology"/>
<keyword evidence="5" id="KW-0560">Oxidoreductase</keyword>
<sequence>MSSTPHRPAGGRHHVVIIGAGFGGLFAAKRFKDENVSVTIVDRTNHHLFQPLLYQVATGILSEGEIAPAIRQILADQDNVRVVKGEVRNVDLKAQTVTADLGGKDAVLEFDSLIMAAGAGQSYFGNEQFAEFAPGMKSVDDALEIRARLTGAFERAEITEDPAERERLLTFVVVGAGPTGVELAGQLAEMSHRTLRDEFREIDTENTRILLVDGGSQVLAPFGKRLGRKAARRLEDLGVEIVLNSLVTDVNKQGVRFKNMKTGEETFVPSYAKIWSAGVAASPLGKHVAEQAGVEVDRAGRVPVNDDLTLGEYRNVFIIGDMMSKDRLPGVAQVAMQGGQYAAKTIIDEATNGTSPEARAPFSYFDKGSMAIVSRFSAVVKMNKAEVSGFVGWVMWLILHLLYMVGFRNRAVAAFSWGLNSVSRRRWQLVATRQQLHARNALRKLREMEDKEGIRSIEVRDNLRFGEGRDTRAISD</sequence>
<dbReference type="RefSeq" id="WP_025402639.1">
    <property type="nucleotide sequence ID" value="NZ_CBCRUA010000005.1"/>
</dbReference>
<dbReference type="PANTHER" id="PTHR43706">
    <property type="entry name" value="NADH DEHYDROGENASE"/>
    <property type="match status" value="1"/>
</dbReference>
<keyword evidence="4" id="KW-0274">FAD</keyword>
<dbReference type="AlphaFoldDB" id="A0A418Q7W3"/>
<dbReference type="PRINTS" id="PR00411">
    <property type="entry name" value="PNDRDTASEI"/>
</dbReference>
<dbReference type="Proteomes" id="UP000285278">
    <property type="component" value="Unassembled WGS sequence"/>
</dbReference>
<evidence type="ECO:0000256" key="5">
    <source>
        <dbReference type="ARBA" id="ARBA00023002"/>
    </source>
</evidence>
<dbReference type="Gene3D" id="3.50.50.100">
    <property type="match status" value="1"/>
</dbReference>
<dbReference type="Pfam" id="PF07992">
    <property type="entry name" value="Pyr_redox_2"/>
    <property type="match status" value="1"/>
</dbReference>